<dbReference type="AlphaFoldDB" id="A0A3S8ZQZ0"/>
<keyword evidence="5" id="KW-1185">Reference proteome</keyword>
<dbReference type="PANTHER" id="PTHR35936:SF25">
    <property type="entry name" value="ABC TRANSPORTER SUBSTRATE-BINDING PROTEIN"/>
    <property type="match status" value="1"/>
</dbReference>
<dbReference type="InterPro" id="IPR001638">
    <property type="entry name" value="Solute-binding_3/MltF_N"/>
</dbReference>
<dbReference type="PANTHER" id="PTHR35936">
    <property type="entry name" value="MEMBRANE-BOUND LYTIC MUREIN TRANSGLYCOSYLASE F"/>
    <property type="match status" value="1"/>
</dbReference>
<dbReference type="EMBL" id="CP034433">
    <property type="protein sequence ID" value="AZN35884.1"/>
    <property type="molecule type" value="Genomic_DNA"/>
</dbReference>
<dbReference type="Gene3D" id="3.40.190.10">
    <property type="entry name" value="Periplasmic binding protein-like II"/>
    <property type="match status" value="2"/>
</dbReference>
<protein>
    <submittedName>
        <fullName evidence="4">Transporter substrate-binding domain-containing protein</fullName>
    </submittedName>
</protein>
<evidence type="ECO:0000256" key="2">
    <source>
        <dbReference type="SAM" id="SignalP"/>
    </source>
</evidence>
<feature type="chain" id="PRO_5019518567" evidence="2">
    <location>
        <begin position="20"/>
        <end position="252"/>
    </location>
</feature>
<gene>
    <name evidence="4" type="ORF">EJO50_04940</name>
</gene>
<reference evidence="4 5" key="1">
    <citation type="submission" date="2018-12" db="EMBL/GenBank/DDBJ databases">
        <title>Complete genome sequence of Iodobacter sp. H11R3.</title>
        <authorList>
            <person name="Bae J.-W."/>
        </authorList>
    </citation>
    <scope>NUCLEOTIDE SEQUENCE [LARGE SCALE GENOMIC DNA]</scope>
    <source>
        <strain evidence="4 5">H11R3</strain>
    </source>
</reference>
<keyword evidence="1 2" id="KW-0732">Signal</keyword>
<dbReference type="Proteomes" id="UP000282438">
    <property type="component" value="Chromosome"/>
</dbReference>
<accession>A0A3S8ZQZ0</accession>
<sequence length="252" mass="29257">MSPKWLTLLVFFWLCRAFATEPQDSLSITLSNGEWPPYTSQQLPREGFLSEVVTRAFAQENVKVRYKFSPWVRAIHDARIGYVAGSIGLLYTADRGKDFLFSEALITIKSVLFFRSNNTAPWFPIEKIKNRRLGLTRGYDYGDYWRKLTEPAVHNEIEMAVDDLTNLKKLAAGRIDGFICDPSVCWSLIKQNWPKEQHQQFRESPNPQTGLPIYLVINRQDPNATELIRRFNLGLQKLKRSGVWRTLTEREQ</sequence>
<name>A0A3S8ZQZ0_9NEIS</name>
<evidence type="ECO:0000256" key="1">
    <source>
        <dbReference type="ARBA" id="ARBA00022729"/>
    </source>
</evidence>
<evidence type="ECO:0000313" key="4">
    <source>
        <dbReference type="EMBL" id="AZN35884.1"/>
    </source>
</evidence>
<feature type="signal peptide" evidence="2">
    <location>
        <begin position="1"/>
        <end position="19"/>
    </location>
</feature>
<evidence type="ECO:0000313" key="5">
    <source>
        <dbReference type="Proteomes" id="UP000282438"/>
    </source>
</evidence>
<evidence type="ECO:0000259" key="3">
    <source>
        <dbReference type="Pfam" id="PF00497"/>
    </source>
</evidence>
<dbReference type="OrthoDB" id="8907081at2"/>
<feature type="domain" description="Solute-binding protein family 3/N-terminal" evidence="3">
    <location>
        <begin position="32"/>
        <end position="249"/>
    </location>
</feature>
<organism evidence="4 5">
    <name type="scientific">Iodobacter ciconiae</name>
    <dbReference type="NCBI Taxonomy" id="2496266"/>
    <lineage>
        <taxon>Bacteria</taxon>
        <taxon>Pseudomonadati</taxon>
        <taxon>Pseudomonadota</taxon>
        <taxon>Betaproteobacteria</taxon>
        <taxon>Neisseriales</taxon>
        <taxon>Chitinibacteraceae</taxon>
        <taxon>Iodobacter</taxon>
    </lineage>
</organism>
<dbReference type="KEGG" id="iod:EJO50_04940"/>
<dbReference type="SUPFAM" id="SSF53850">
    <property type="entry name" value="Periplasmic binding protein-like II"/>
    <property type="match status" value="1"/>
</dbReference>
<dbReference type="Pfam" id="PF00497">
    <property type="entry name" value="SBP_bac_3"/>
    <property type="match status" value="1"/>
</dbReference>
<proteinExistence type="predicted"/>